<proteinExistence type="inferred from homology"/>
<keyword evidence="6" id="KW-0862">Zinc</keyword>
<accession>A0A6A6S1K2</accession>
<evidence type="ECO:0000313" key="11">
    <source>
        <dbReference type="EMBL" id="KAF2641450.1"/>
    </source>
</evidence>
<keyword evidence="4 9" id="KW-0732">Signal</keyword>
<evidence type="ECO:0000256" key="9">
    <source>
        <dbReference type="SAM" id="SignalP"/>
    </source>
</evidence>
<dbReference type="InterPro" id="IPR008754">
    <property type="entry name" value="Peptidase_M43"/>
</dbReference>
<dbReference type="AlphaFoldDB" id="A0A6A6S1K2"/>
<keyword evidence="5" id="KW-0378">Hydrolase</keyword>
<dbReference type="Gene3D" id="3.40.390.10">
    <property type="entry name" value="Collagenase (Catalytic Domain)"/>
    <property type="match status" value="1"/>
</dbReference>
<keyword evidence="3" id="KW-0479">Metal-binding</keyword>
<evidence type="ECO:0000256" key="7">
    <source>
        <dbReference type="ARBA" id="ARBA00023049"/>
    </source>
</evidence>
<organism evidence="11 12">
    <name type="scientific">Massarina eburnea CBS 473.64</name>
    <dbReference type="NCBI Taxonomy" id="1395130"/>
    <lineage>
        <taxon>Eukaryota</taxon>
        <taxon>Fungi</taxon>
        <taxon>Dikarya</taxon>
        <taxon>Ascomycota</taxon>
        <taxon>Pezizomycotina</taxon>
        <taxon>Dothideomycetes</taxon>
        <taxon>Pleosporomycetidae</taxon>
        <taxon>Pleosporales</taxon>
        <taxon>Massarineae</taxon>
        <taxon>Massarinaceae</taxon>
        <taxon>Massarina</taxon>
    </lineage>
</organism>
<comment type="similarity">
    <text evidence="1">Belongs to the peptidase M43B family.</text>
</comment>
<name>A0A6A6S1K2_9PLEO</name>
<evidence type="ECO:0000256" key="4">
    <source>
        <dbReference type="ARBA" id="ARBA00022729"/>
    </source>
</evidence>
<dbReference type="GO" id="GO:0006508">
    <property type="term" value="P:proteolysis"/>
    <property type="evidence" value="ECO:0007669"/>
    <property type="project" value="UniProtKB-KW"/>
</dbReference>
<evidence type="ECO:0000256" key="1">
    <source>
        <dbReference type="ARBA" id="ARBA00008721"/>
    </source>
</evidence>
<dbReference type="InterPro" id="IPR024079">
    <property type="entry name" value="MetalloPept_cat_dom_sf"/>
</dbReference>
<evidence type="ECO:0000256" key="2">
    <source>
        <dbReference type="ARBA" id="ARBA00022670"/>
    </source>
</evidence>
<keyword evidence="2" id="KW-0645">Protease</keyword>
<dbReference type="Pfam" id="PF05572">
    <property type="entry name" value="Peptidase_M43"/>
    <property type="match status" value="1"/>
</dbReference>
<evidence type="ECO:0000313" key="12">
    <source>
        <dbReference type="Proteomes" id="UP000799753"/>
    </source>
</evidence>
<dbReference type="GO" id="GO:0046872">
    <property type="term" value="F:metal ion binding"/>
    <property type="evidence" value="ECO:0007669"/>
    <property type="project" value="UniProtKB-KW"/>
</dbReference>
<feature type="chain" id="PRO_5025418865" description="Peptidase M43 pregnancy-associated plasma-A domain-containing protein" evidence="9">
    <location>
        <begin position="17"/>
        <end position="296"/>
    </location>
</feature>
<reference evidence="11" key="1">
    <citation type="journal article" date="2020" name="Stud. Mycol.">
        <title>101 Dothideomycetes genomes: a test case for predicting lifestyles and emergence of pathogens.</title>
        <authorList>
            <person name="Haridas S."/>
            <person name="Albert R."/>
            <person name="Binder M."/>
            <person name="Bloem J."/>
            <person name="Labutti K."/>
            <person name="Salamov A."/>
            <person name="Andreopoulos B."/>
            <person name="Baker S."/>
            <person name="Barry K."/>
            <person name="Bills G."/>
            <person name="Bluhm B."/>
            <person name="Cannon C."/>
            <person name="Castanera R."/>
            <person name="Culley D."/>
            <person name="Daum C."/>
            <person name="Ezra D."/>
            <person name="Gonzalez J."/>
            <person name="Henrissat B."/>
            <person name="Kuo A."/>
            <person name="Liang C."/>
            <person name="Lipzen A."/>
            <person name="Lutzoni F."/>
            <person name="Magnuson J."/>
            <person name="Mondo S."/>
            <person name="Nolan M."/>
            <person name="Ohm R."/>
            <person name="Pangilinan J."/>
            <person name="Park H.-J."/>
            <person name="Ramirez L."/>
            <person name="Alfaro M."/>
            <person name="Sun H."/>
            <person name="Tritt A."/>
            <person name="Yoshinaga Y."/>
            <person name="Zwiers L.-H."/>
            <person name="Turgeon B."/>
            <person name="Goodwin S."/>
            <person name="Spatafora J."/>
            <person name="Crous P."/>
            <person name="Grigoriev I."/>
        </authorList>
    </citation>
    <scope>NUCLEOTIDE SEQUENCE</scope>
    <source>
        <strain evidence="11">CBS 473.64</strain>
    </source>
</reference>
<evidence type="ECO:0000256" key="8">
    <source>
        <dbReference type="ARBA" id="ARBA00023157"/>
    </source>
</evidence>
<dbReference type="PANTHER" id="PTHR47466">
    <property type="match status" value="1"/>
</dbReference>
<dbReference type="Proteomes" id="UP000799753">
    <property type="component" value="Unassembled WGS sequence"/>
</dbReference>
<protein>
    <recommendedName>
        <fullName evidence="10">Peptidase M43 pregnancy-associated plasma-A domain-containing protein</fullName>
    </recommendedName>
</protein>
<dbReference type="CDD" id="cd04275">
    <property type="entry name" value="ZnMc_pappalysin_like"/>
    <property type="match status" value="1"/>
</dbReference>
<keyword evidence="7" id="KW-0482">Metalloprotease</keyword>
<feature type="signal peptide" evidence="9">
    <location>
        <begin position="1"/>
        <end position="16"/>
    </location>
</feature>
<evidence type="ECO:0000256" key="6">
    <source>
        <dbReference type="ARBA" id="ARBA00022833"/>
    </source>
</evidence>
<dbReference type="SUPFAM" id="SSF55486">
    <property type="entry name" value="Metalloproteases ('zincins'), catalytic domain"/>
    <property type="match status" value="1"/>
</dbReference>
<dbReference type="OrthoDB" id="536211at2759"/>
<dbReference type="GO" id="GO:0008237">
    <property type="term" value="F:metallopeptidase activity"/>
    <property type="evidence" value="ECO:0007669"/>
    <property type="project" value="UniProtKB-KW"/>
</dbReference>
<evidence type="ECO:0000256" key="3">
    <source>
        <dbReference type="ARBA" id="ARBA00022723"/>
    </source>
</evidence>
<dbReference type="PANTHER" id="PTHR47466:SF1">
    <property type="entry name" value="METALLOPROTEASE MEP1 (AFU_ORTHOLOGUE AFUA_1G07730)-RELATED"/>
    <property type="match status" value="1"/>
</dbReference>
<evidence type="ECO:0000259" key="10">
    <source>
        <dbReference type="Pfam" id="PF05572"/>
    </source>
</evidence>
<keyword evidence="12" id="KW-1185">Reference proteome</keyword>
<keyword evidence="8" id="KW-1015">Disulfide bond</keyword>
<dbReference type="EMBL" id="MU006783">
    <property type="protein sequence ID" value="KAF2641450.1"/>
    <property type="molecule type" value="Genomic_DNA"/>
</dbReference>
<evidence type="ECO:0000256" key="5">
    <source>
        <dbReference type="ARBA" id="ARBA00022801"/>
    </source>
</evidence>
<gene>
    <name evidence="11" type="ORF">P280DRAFT_479836</name>
</gene>
<feature type="domain" description="Peptidase M43 pregnancy-associated plasma-A" evidence="10">
    <location>
        <begin position="198"/>
        <end position="288"/>
    </location>
</feature>
<sequence length="296" mass="32447">MKSTTILSALVGVSYALVYPRAVENKAAGFTSNDCPVPGADFWALSKEVASNEKRELAERQASGNDTLVTRHEVTIDTWIHVVSSSYKFEDGYVSDEAILKQMEVINEAFNKRQFNFRLVGITRTIDADLSVVDADEGIDRLGQRLRKGDFATLNLYVVKDLPGNTAGDCTLPVSAHGGKFLGDGCRFNYDTLPTLSSGRVLIHEVGHWLGLGHTFQEDSANPTCTTGHGDDVADTPVHLRPTDNSCTPVDTCPGLPGQDPINNYMNYTPNSCWTGFTDGQATRMHSMWEVRKKAI</sequence>